<evidence type="ECO:0000313" key="2">
    <source>
        <dbReference type="Proteomes" id="UP000256805"/>
    </source>
</evidence>
<organism evidence="1 2">
    <name type="scientific">Cupriavidus taiwanensis</name>
    <dbReference type="NCBI Taxonomy" id="164546"/>
    <lineage>
        <taxon>Bacteria</taxon>
        <taxon>Pseudomonadati</taxon>
        <taxon>Pseudomonadota</taxon>
        <taxon>Betaproteobacteria</taxon>
        <taxon>Burkholderiales</taxon>
        <taxon>Burkholderiaceae</taxon>
        <taxon>Cupriavidus</taxon>
    </lineage>
</organism>
<name>A0A375JEN5_9BURK</name>
<evidence type="ECO:0000313" key="1">
    <source>
        <dbReference type="EMBL" id="SPS02463.1"/>
    </source>
</evidence>
<accession>A0A375JEN5</accession>
<sequence length="247" mass="27728">MKVKVAGPITAERLTEALEQATARHREAMGQRLDGFYGATLYLNAYSNEGEQVAVMQGDKEVSLMLRLPAGVQMRPMLSERAVQARDQRLAEQARTREVLHQMEVENERRFEAEKAGRRALQAEQHQHERVFARIHAAFGEALIAQCNAAIETVWAQWQPKEPHGPRKDQLRDRPFLAVEDGRVMLYVGVGRSARSILTPLSKLASHGTELEPFWKHDAWVQGVVPALRAVIDGFLRQLPAEVAPAA</sequence>
<reference evidence="1 2" key="1">
    <citation type="submission" date="2018-01" db="EMBL/GenBank/DDBJ databases">
        <authorList>
            <person name="Gaut B.S."/>
            <person name="Morton B.R."/>
            <person name="Clegg M.T."/>
            <person name="Duvall M.R."/>
        </authorList>
    </citation>
    <scope>NUCLEOTIDE SEQUENCE [LARGE SCALE GENOMIC DNA]</scope>
    <source>
        <strain evidence="1">Cupriavidus taiwanensis cmp 52</strain>
    </source>
</reference>
<gene>
    <name evidence="1" type="ORF">CBM2634_U100006</name>
</gene>
<dbReference type="AlphaFoldDB" id="A0A375JEN5"/>
<dbReference type="Proteomes" id="UP000256805">
    <property type="component" value="Unassembled WGS sequence"/>
</dbReference>
<dbReference type="RefSeq" id="WP_116386297.1">
    <property type="nucleotide sequence ID" value="NZ_OVTA01000073.1"/>
</dbReference>
<proteinExistence type="predicted"/>
<protein>
    <submittedName>
        <fullName evidence="1">Putative OfxX fusion product</fullName>
    </submittedName>
</protein>
<dbReference type="EMBL" id="OVTA01000073">
    <property type="protein sequence ID" value="SPS02463.1"/>
    <property type="molecule type" value="Genomic_DNA"/>
</dbReference>